<sequence>MAEILVVGAGIGGSFSARLLAGAGHAVTLVERSPRAPRPGAGLVLSNSAVRTLAAGGVDVDPIAHRLRKLHVTGPDGRPRGGAGNRFALARPELVAALGEGLHRLVDVRFDTVLHEVRPDAGRVHCRIGTQEQPFDFVVAADGIRSTVRRALAPHVALRSAAQVCWRGIVEERFGDAATELWTGRERIGVVPLSGERSYVYVVRGAGTTGNVLTPADGVPGREAAAVEALRALPVDELLRHELEEVDRPVWGTSGVALLGDAAHAMTPNMGLGAALAIEDAAVLTSALRQGLPGAVGRYRRARAVRVRAVQLASRAIGVLAHGRHPAATRLRAAMGLEHRP</sequence>
<dbReference type="PRINTS" id="PR00420">
    <property type="entry name" value="RNGMNOXGNASE"/>
</dbReference>
<dbReference type="AlphaFoldDB" id="A0A285V641"/>
<feature type="domain" description="FAD-binding" evidence="3">
    <location>
        <begin position="2"/>
        <end position="294"/>
    </location>
</feature>
<keyword evidence="1" id="KW-0560">Oxidoreductase</keyword>
<gene>
    <name evidence="4" type="ORF">SAMN05660748_2119</name>
</gene>
<evidence type="ECO:0000313" key="5">
    <source>
        <dbReference type="Proteomes" id="UP000219435"/>
    </source>
</evidence>
<accession>A0A285V641</accession>
<dbReference type="Proteomes" id="UP000219435">
    <property type="component" value="Unassembled WGS sequence"/>
</dbReference>
<dbReference type="PANTHER" id="PTHR13789:SF309">
    <property type="entry name" value="PUTATIVE (AFU_ORTHOLOGUE AFUA_6G14510)-RELATED"/>
    <property type="match status" value="1"/>
</dbReference>
<dbReference type="GO" id="GO:0004497">
    <property type="term" value="F:monooxygenase activity"/>
    <property type="evidence" value="ECO:0007669"/>
    <property type="project" value="UniProtKB-KW"/>
</dbReference>
<dbReference type="RefSeq" id="WP_097194988.1">
    <property type="nucleotide sequence ID" value="NZ_OBQI01000003.1"/>
</dbReference>
<keyword evidence="2" id="KW-0503">Monooxygenase</keyword>
<organism evidence="4 5">
    <name type="scientific">Blastococcus aggregatus</name>
    <dbReference type="NCBI Taxonomy" id="38502"/>
    <lineage>
        <taxon>Bacteria</taxon>
        <taxon>Bacillati</taxon>
        <taxon>Actinomycetota</taxon>
        <taxon>Actinomycetes</taxon>
        <taxon>Geodermatophilales</taxon>
        <taxon>Geodermatophilaceae</taxon>
        <taxon>Blastococcus</taxon>
    </lineage>
</organism>
<dbReference type="Pfam" id="PF01494">
    <property type="entry name" value="FAD_binding_3"/>
    <property type="match status" value="1"/>
</dbReference>
<dbReference type="InterPro" id="IPR050493">
    <property type="entry name" value="FAD-dep_Monooxygenase_BioMet"/>
</dbReference>
<evidence type="ECO:0000313" key="4">
    <source>
        <dbReference type="EMBL" id="SOC49397.1"/>
    </source>
</evidence>
<proteinExistence type="predicted"/>
<dbReference type="InterPro" id="IPR002938">
    <property type="entry name" value="FAD-bd"/>
</dbReference>
<dbReference type="GO" id="GO:0071949">
    <property type="term" value="F:FAD binding"/>
    <property type="evidence" value="ECO:0007669"/>
    <property type="project" value="InterPro"/>
</dbReference>
<dbReference type="PANTHER" id="PTHR13789">
    <property type="entry name" value="MONOOXYGENASE"/>
    <property type="match status" value="1"/>
</dbReference>
<dbReference type="Gene3D" id="3.50.50.60">
    <property type="entry name" value="FAD/NAD(P)-binding domain"/>
    <property type="match status" value="1"/>
</dbReference>
<name>A0A285V641_9ACTN</name>
<keyword evidence="5" id="KW-1185">Reference proteome</keyword>
<evidence type="ECO:0000256" key="2">
    <source>
        <dbReference type="ARBA" id="ARBA00023033"/>
    </source>
</evidence>
<dbReference type="OrthoDB" id="4568714at2"/>
<dbReference type="InterPro" id="IPR036188">
    <property type="entry name" value="FAD/NAD-bd_sf"/>
</dbReference>
<reference evidence="5" key="1">
    <citation type="submission" date="2017-08" db="EMBL/GenBank/DDBJ databases">
        <authorList>
            <person name="Varghese N."/>
            <person name="Submissions S."/>
        </authorList>
    </citation>
    <scope>NUCLEOTIDE SEQUENCE [LARGE SCALE GENOMIC DNA]</scope>
    <source>
        <strain evidence="5">DSM 4725</strain>
    </source>
</reference>
<evidence type="ECO:0000256" key="1">
    <source>
        <dbReference type="ARBA" id="ARBA00023002"/>
    </source>
</evidence>
<dbReference type="EMBL" id="OBQI01000003">
    <property type="protein sequence ID" value="SOC49397.1"/>
    <property type="molecule type" value="Genomic_DNA"/>
</dbReference>
<dbReference type="SUPFAM" id="SSF51905">
    <property type="entry name" value="FAD/NAD(P)-binding domain"/>
    <property type="match status" value="1"/>
</dbReference>
<evidence type="ECO:0000259" key="3">
    <source>
        <dbReference type="Pfam" id="PF01494"/>
    </source>
</evidence>
<protein>
    <submittedName>
        <fullName evidence="4">2-polyprenyl-6-methoxyphenol hydroxylase</fullName>
    </submittedName>
</protein>